<organism evidence="1 2">
    <name type="scientific">Runella defluvii</name>
    <dbReference type="NCBI Taxonomy" id="370973"/>
    <lineage>
        <taxon>Bacteria</taxon>
        <taxon>Pseudomonadati</taxon>
        <taxon>Bacteroidota</taxon>
        <taxon>Cytophagia</taxon>
        <taxon>Cytophagales</taxon>
        <taxon>Spirosomataceae</taxon>
        <taxon>Runella</taxon>
    </lineage>
</organism>
<proteinExistence type="predicted"/>
<accession>A0A7W5ZG04</accession>
<sequence length="107" mass="12020">MLIVIRSKSTNYTKANTLILLSYLKAHSALTFSKTPPYGYSAGWRFFSTKLSTYNFAMAFDFESLLGFADAVLAQDVWQFLSFLAQASVFSQAVLQHFDLSQQLGLD</sequence>
<reference evidence="1 2" key="1">
    <citation type="submission" date="2020-08" db="EMBL/GenBank/DDBJ databases">
        <title>Genomic Encyclopedia of Type Strains, Phase IV (KMG-IV): sequencing the most valuable type-strain genomes for metagenomic binning, comparative biology and taxonomic classification.</title>
        <authorList>
            <person name="Goeker M."/>
        </authorList>
    </citation>
    <scope>NUCLEOTIDE SEQUENCE [LARGE SCALE GENOMIC DNA]</scope>
    <source>
        <strain evidence="1 2">DSM 17976</strain>
    </source>
</reference>
<protein>
    <submittedName>
        <fullName evidence="1">Uncharacterized protein</fullName>
    </submittedName>
</protein>
<evidence type="ECO:0000313" key="1">
    <source>
        <dbReference type="EMBL" id="MBB3836511.1"/>
    </source>
</evidence>
<gene>
    <name evidence="1" type="ORF">FHS57_000493</name>
</gene>
<evidence type="ECO:0000313" key="2">
    <source>
        <dbReference type="Proteomes" id="UP000541352"/>
    </source>
</evidence>
<dbReference type="AlphaFoldDB" id="A0A7W5ZG04"/>
<comment type="caution">
    <text evidence="1">The sequence shown here is derived from an EMBL/GenBank/DDBJ whole genome shotgun (WGS) entry which is preliminary data.</text>
</comment>
<dbReference type="Proteomes" id="UP000541352">
    <property type="component" value="Unassembled WGS sequence"/>
</dbReference>
<keyword evidence="2" id="KW-1185">Reference proteome</keyword>
<dbReference type="RefSeq" id="WP_183971253.1">
    <property type="nucleotide sequence ID" value="NZ_JACIBY010000001.1"/>
</dbReference>
<dbReference type="EMBL" id="JACIBY010000001">
    <property type="protein sequence ID" value="MBB3836511.1"/>
    <property type="molecule type" value="Genomic_DNA"/>
</dbReference>
<name>A0A7W5ZG04_9BACT</name>